<dbReference type="Pfam" id="PF01585">
    <property type="entry name" value="G-patch"/>
    <property type="match status" value="1"/>
</dbReference>
<gene>
    <name evidence="4" type="ORF">IFM89_038532</name>
</gene>
<dbReference type="EMBL" id="JADFTS010000003">
    <property type="protein sequence ID" value="KAF9617770.1"/>
    <property type="molecule type" value="Genomic_DNA"/>
</dbReference>
<dbReference type="InterPro" id="IPR050656">
    <property type="entry name" value="PINX1"/>
</dbReference>
<organism evidence="4 5">
    <name type="scientific">Coptis chinensis</name>
    <dbReference type="NCBI Taxonomy" id="261450"/>
    <lineage>
        <taxon>Eukaryota</taxon>
        <taxon>Viridiplantae</taxon>
        <taxon>Streptophyta</taxon>
        <taxon>Embryophyta</taxon>
        <taxon>Tracheophyta</taxon>
        <taxon>Spermatophyta</taxon>
        <taxon>Magnoliopsida</taxon>
        <taxon>Ranunculales</taxon>
        <taxon>Ranunculaceae</taxon>
        <taxon>Coptidoideae</taxon>
        <taxon>Coptis</taxon>
    </lineage>
</organism>
<accession>A0A835M3I3</accession>
<dbReference type="InterPro" id="IPR058719">
    <property type="entry name" value="WHD_LYAR"/>
</dbReference>
<feature type="domain" description="G-patch" evidence="3">
    <location>
        <begin position="15"/>
        <end position="61"/>
    </location>
</feature>
<comment type="caution">
    <text evidence="4">The sequence shown here is derived from an EMBL/GenBank/DDBJ whole genome shotgun (WGS) entry which is preliminary data.</text>
</comment>
<sequence>MAAPEAPLCYVGVARGSAAFRLMKQMGWEEGEGLGKDKQGIKGHLRVKHKQDTTGVGLEKVNNWAFDTSQFDNILKRLKVQVADRDDDEDNDDKVVKKDDSEVKVENDTSVQIQEKEVKVTRARGRYQKRERGKLVTGYSSKDLEGILVTKVKEDMDTGIDQAEELESTTILETLATESLNSSAEGNTANDDLVQWWGHKYGFVSGGFLGAQSAAKKLLQSSEAADQSDKRTAFFEKDQEDLYNLVQDKATTGKQGLGIRNKPKKIAGCDWKGKKTSFSDSEDDGSAVVEPSPKSKCSEVQYMEKTDKSRLKFKRLCKQLLRQVPNKSLMLKQLKELIEEHSPSLFSNFSSKRDSLSYLKHKLGGSKTFKVEGKMELQVQQRALLKKLPSTTLGESMKALLKVKKVHVPYNWYCPDSLMRTYIPVPFSLTCGRLMNLKDKLVMVGAVEMVTEVPC</sequence>
<dbReference type="OrthoDB" id="29523at2759"/>
<dbReference type="AlphaFoldDB" id="A0A835M3I3"/>
<protein>
    <recommendedName>
        <fullName evidence="3">G-patch domain-containing protein</fullName>
    </recommendedName>
</protein>
<evidence type="ECO:0000256" key="1">
    <source>
        <dbReference type="ARBA" id="ARBA00004123"/>
    </source>
</evidence>
<dbReference type="PROSITE" id="PS50174">
    <property type="entry name" value="G_PATCH"/>
    <property type="match status" value="1"/>
</dbReference>
<dbReference type="Pfam" id="PF25879">
    <property type="entry name" value="WHD_LYAR"/>
    <property type="match status" value="1"/>
</dbReference>
<name>A0A835M3I3_9MAGN</name>
<evidence type="ECO:0000313" key="4">
    <source>
        <dbReference type="EMBL" id="KAF9617770.1"/>
    </source>
</evidence>
<evidence type="ECO:0000313" key="5">
    <source>
        <dbReference type="Proteomes" id="UP000631114"/>
    </source>
</evidence>
<dbReference type="InterPro" id="IPR000467">
    <property type="entry name" value="G_patch_dom"/>
</dbReference>
<dbReference type="GO" id="GO:0003676">
    <property type="term" value="F:nucleic acid binding"/>
    <property type="evidence" value="ECO:0007669"/>
    <property type="project" value="InterPro"/>
</dbReference>
<dbReference type="Proteomes" id="UP000631114">
    <property type="component" value="Unassembled WGS sequence"/>
</dbReference>
<keyword evidence="2" id="KW-0539">Nucleus</keyword>
<evidence type="ECO:0000256" key="2">
    <source>
        <dbReference type="ARBA" id="ARBA00023242"/>
    </source>
</evidence>
<comment type="subcellular location">
    <subcellularLocation>
        <location evidence="1">Nucleus</location>
    </subcellularLocation>
</comment>
<dbReference type="PANTHER" id="PTHR23149">
    <property type="entry name" value="G PATCH DOMAIN CONTAINING PROTEIN"/>
    <property type="match status" value="1"/>
</dbReference>
<keyword evidence="5" id="KW-1185">Reference proteome</keyword>
<evidence type="ECO:0000259" key="3">
    <source>
        <dbReference type="PROSITE" id="PS50174"/>
    </source>
</evidence>
<dbReference type="SMART" id="SM00443">
    <property type="entry name" value="G_patch"/>
    <property type="match status" value="1"/>
</dbReference>
<reference evidence="4 5" key="1">
    <citation type="submission" date="2020-10" db="EMBL/GenBank/DDBJ databases">
        <title>The Coptis chinensis genome and diversification of protoberbering-type alkaloids.</title>
        <authorList>
            <person name="Wang B."/>
            <person name="Shu S."/>
            <person name="Song C."/>
            <person name="Liu Y."/>
        </authorList>
    </citation>
    <scope>NUCLEOTIDE SEQUENCE [LARGE SCALE GENOMIC DNA]</scope>
    <source>
        <strain evidence="4">HL-2020</strain>
        <tissue evidence="4">Leaf</tissue>
    </source>
</reference>
<dbReference type="GO" id="GO:0005730">
    <property type="term" value="C:nucleolus"/>
    <property type="evidence" value="ECO:0007669"/>
    <property type="project" value="TreeGrafter"/>
</dbReference>
<dbReference type="PANTHER" id="PTHR23149:SF9">
    <property type="entry name" value="G PATCH DOMAIN-CONTAINING PROTEIN 4"/>
    <property type="match status" value="1"/>
</dbReference>
<proteinExistence type="predicted"/>